<dbReference type="InterPro" id="IPR000571">
    <property type="entry name" value="Znf_CCCH"/>
</dbReference>
<name>M8CCQ1_AEGTA</name>
<dbReference type="PANTHER" id="PTHR12072:SF4">
    <property type="entry name" value="CWF19-LIKE PROTEIN 1"/>
    <property type="match status" value="1"/>
</dbReference>
<dbReference type="Pfam" id="PF04677">
    <property type="entry name" value="CwfJ_C_1"/>
    <property type="match status" value="1"/>
</dbReference>
<reference evidence="1" key="1">
    <citation type="submission" date="2015-06" db="UniProtKB">
        <authorList>
            <consortium name="EnsemblPlants"/>
        </authorList>
    </citation>
    <scope>IDENTIFICATION</scope>
</reference>
<sequence length="756" mass="82819">MAVSGLVPTSPSQLLPSDYFLFTSRVVTVIFKGVRSVIVYPSAADSEEVGNHILFKSFLASVRELRIYSVSSHNNLGFFSRAMVLECRTAPGHHTGDELNRNGPSPKWPQIEKSLPPPFAARKNLLKPLMAAAPSPAPPRILLAGDAHGRLQQLFKRVKSVNQSTGPFHALLCVGQFFPPEAAEGDSPPGDVADYLEGRAAVPIPTYFTGDYGPTAPRLLSKAAADARGFNPGGIEICPNLFWLRGSALFNLHAGVVDGADTSKVPPQVLDPQGYDPVVAELVAEIKPRYHIAGTKGIFYAREPYVNDSSPHVTRFIGLANVGNKEKQKFIHAISPTPASTMSSADIHARPPNATLSPYAAPAKSVHVEDTPKRLKALICNIGVMMSSGNDKGKLMEVYCVSNIHPQGPVLEGVNATSGMMKKPGNTGKCERGPECRFAHSLTEEAAARDAKPRSERRRVESSCWFCLSSPDVESHLVISIGDGYYCALAKGPLVPDHVLVIPVEHFPTTIAMPVEPEAELRRYKDSLVDINPPNFFVKAVPVPLSKATNVKKIFHLAAQRLGFEFSVVNPDGDANQGRELLRSQYDGKSGLFYVELPDGTLLLHIIDSGEKFPAQFGREVLAGLLSMADRADWRNCKLSKEEEVKMVSRAMNQNLLRIRGFVADRYEYVGWSESAILQRNLVVADFCFSMKLLEQVVEAQGRGRGQLRLSRRELLRMDLGRKGMTQTMWMKMTTCVHKVASKKFGVTRGSQNEAN</sequence>
<dbReference type="SUPFAM" id="SSF54197">
    <property type="entry name" value="HIT-like"/>
    <property type="match status" value="1"/>
</dbReference>
<dbReference type="InterPro" id="IPR040194">
    <property type="entry name" value="Cwf19-like"/>
</dbReference>
<dbReference type="PANTHER" id="PTHR12072">
    <property type="entry name" value="CWF19, CELL CYCLE CONTROL PROTEIN"/>
    <property type="match status" value="1"/>
</dbReference>
<dbReference type="GO" id="GO:0061632">
    <property type="term" value="F:RNA lariat debranching enzyme activator activity"/>
    <property type="evidence" value="ECO:0007669"/>
    <property type="project" value="TreeGrafter"/>
</dbReference>
<dbReference type="Pfam" id="PF04676">
    <property type="entry name" value="CwfJ_C_2"/>
    <property type="match status" value="1"/>
</dbReference>
<evidence type="ECO:0000313" key="1">
    <source>
        <dbReference type="EnsemblPlants" id="EMT20906"/>
    </source>
</evidence>
<dbReference type="CDD" id="cd07380">
    <property type="entry name" value="MPP_CWF19_N"/>
    <property type="match status" value="1"/>
</dbReference>
<dbReference type="InterPro" id="IPR006767">
    <property type="entry name" value="Cwf19-like_C_dom-2"/>
</dbReference>
<accession>M8CCQ1</accession>
<organism evidence="1">
    <name type="scientific">Aegilops tauschii</name>
    <name type="common">Tausch's goatgrass</name>
    <name type="synonym">Aegilops squarrosa</name>
    <dbReference type="NCBI Taxonomy" id="37682"/>
    <lineage>
        <taxon>Eukaryota</taxon>
        <taxon>Viridiplantae</taxon>
        <taxon>Streptophyta</taxon>
        <taxon>Embryophyta</taxon>
        <taxon>Tracheophyta</taxon>
        <taxon>Spermatophyta</taxon>
        <taxon>Magnoliopsida</taxon>
        <taxon>Liliopsida</taxon>
        <taxon>Poales</taxon>
        <taxon>Poaceae</taxon>
        <taxon>BOP clade</taxon>
        <taxon>Pooideae</taxon>
        <taxon>Triticodae</taxon>
        <taxon>Triticeae</taxon>
        <taxon>Triticinae</taxon>
        <taxon>Aegilops</taxon>
    </lineage>
</organism>
<dbReference type="GO" id="GO:0046872">
    <property type="term" value="F:metal ion binding"/>
    <property type="evidence" value="ECO:0007669"/>
    <property type="project" value="InterPro"/>
</dbReference>
<dbReference type="GO" id="GO:0000398">
    <property type="term" value="P:mRNA splicing, via spliceosome"/>
    <property type="evidence" value="ECO:0007669"/>
    <property type="project" value="TreeGrafter"/>
</dbReference>
<dbReference type="EnsemblPlants" id="EMT20906">
    <property type="protein sequence ID" value="EMT20906"/>
    <property type="gene ID" value="F775_28835"/>
</dbReference>
<dbReference type="PROSITE" id="PS50103">
    <property type="entry name" value="ZF_C3H1"/>
    <property type="match status" value="1"/>
</dbReference>
<dbReference type="InterPro" id="IPR036265">
    <property type="entry name" value="HIT-like_sf"/>
</dbReference>
<dbReference type="InterPro" id="IPR006768">
    <property type="entry name" value="Cwf19-like_C_dom-1"/>
</dbReference>
<dbReference type="GO" id="GO:0071014">
    <property type="term" value="C:post-mRNA release spliceosomal complex"/>
    <property type="evidence" value="ECO:0007669"/>
    <property type="project" value="TreeGrafter"/>
</dbReference>
<protein>
    <submittedName>
        <fullName evidence="1">Zinc finger CCCH domain-containing protein 59</fullName>
    </submittedName>
</protein>
<proteinExistence type="predicted"/>
<dbReference type="AlphaFoldDB" id="M8CCQ1"/>